<dbReference type="GO" id="GO:0016887">
    <property type="term" value="F:ATP hydrolysis activity"/>
    <property type="evidence" value="ECO:0007669"/>
    <property type="project" value="InterPro"/>
</dbReference>
<evidence type="ECO:0000313" key="4">
    <source>
        <dbReference type="Proteomes" id="UP000283497"/>
    </source>
</evidence>
<dbReference type="InterPro" id="IPR011703">
    <property type="entry name" value="ATPase_AAA-3"/>
</dbReference>
<dbReference type="Proteomes" id="UP000283497">
    <property type="component" value="Unassembled WGS sequence"/>
</dbReference>
<gene>
    <name evidence="3" type="ORF">DW068_14560</name>
</gene>
<comment type="caution">
    <text evidence="3">The sequence shown here is derived from an EMBL/GenBank/DDBJ whole genome shotgun (WGS) entry which is preliminary data.</text>
</comment>
<proteinExistence type="predicted"/>
<evidence type="ECO:0000259" key="2">
    <source>
        <dbReference type="Pfam" id="PF17863"/>
    </source>
</evidence>
<name>A0A415G3X2_9FIRM</name>
<dbReference type="PANTHER" id="PTHR42759:SF5">
    <property type="entry name" value="METHANOL DEHYDROGENASE REGULATOR"/>
    <property type="match status" value="1"/>
</dbReference>
<reference evidence="3 4" key="1">
    <citation type="submission" date="2018-08" db="EMBL/GenBank/DDBJ databases">
        <title>A genome reference for cultivated species of the human gut microbiota.</title>
        <authorList>
            <person name="Zou Y."/>
            <person name="Xue W."/>
            <person name="Luo G."/>
        </authorList>
    </citation>
    <scope>NUCLEOTIDE SEQUENCE [LARGE SCALE GENOMIC DNA]</scope>
    <source>
        <strain evidence="3 4">AF45-14BH</strain>
    </source>
</reference>
<feature type="domain" description="ChlI/MoxR AAA lid" evidence="2">
    <location>
        <begin position="247"/>
        <end position="319"/>
    </location>
</feature>
<protein>
    <submittedName>
        <fullName evidence="3">MoxR family ATPase</fullName>
    </submittedName>
</protein>
<dbReference type="SUPFAM" id="SSF52540">
    <property type="entry name" value="P-loop containing nucleoside triphosphate hydrolases"/>
    <property type="match status" value="1"/>
</dbReference>
<evidence type="ECO:0000313" key="3">
    <source>
        <dbReference type="EMBL" id="RHK34490.1"/>
    </source>
</evidence>
<dbReference type="GO" id="GO:0005524">
    <property type="term" value="F:ATP binding"/>
    <property type="evidence" value="ECO:0007669"/>
    <property type="project" value="InterPro"/>
</dbReference>
<dbReference type="PANTHER" id="PTHR42759">
    <property type="entry name" value="MOXR FAMILY PROTEIN"/>
    <property type="match status" value="1"/>
</dbReference>
<dbReference type="Pfam" id="PF07726">
    <property type="entry name" value="AAA_3"/>
    <property type="match status" value="1"/>
</dbReference>
<accession>A0A415G3X2</accession>
<dbReference type="InterPro" id="IPR041628">
    <property type="entry name" value="ChlI/MoxR_AAA_lid"/>
</dbReference>
<dbReference type="PIRSF" id="PIRSF002849">
    <property type="entry name" value="AAA_ATPase_chaperone_MoxR_prd"/>
    <property type="match status" value="1"/>
</dbReference>
<organism evidence="3 4">
    <name type="scientific">Anaerobutyricum hallii</name>
    <dbReference type="NCBI Taxonomy" id="39488"/>
    <lineage>
        <taxon>Bacteria</taxon>
        <taxon>Bacillati</taxon>
        <taxon>Bacillota</taxon>
        <taxon>Clostridia</taxon>
        <taxon>Lachnospirales</taxon>
        <taxon>Lachnospiraceae</taxon>
        <taxon>Anaerobutyricum</taxon>
    </lineage>
</organism>
<evidence type="ECO:0000259" key="1">
    <source>
        <dbReference type="Pfam" id="PF07726"/>
    </source>
</evidence>
<dbReference type="RefSeq" id="WP_118315148.1">
    <property type="nucleotide sequence ID" value="NZ_DAWAMM010000072.1"/>
</dbReference>
<dbReference type="EMBL" id="QRNJ01000076">
    <property type="protein sequence ID" value="RHK34490.1"/>
    <property type="molecule type" value="Genomic_DNA"/>
</dbReference>
<dbReference type="Pfam" id="PF17863">
    <property type="entry name" value="AAA_lid_2"/>
    <property type="match status" value="1"/>
</dbReference>
<dbReference type="InterPro" id="IPR027417">
    <property type="entry name" value="P-loop_NTPase"/>
</dbReference>
<feature type="domain" description="ATPase AAA-3" evidence="1">
    <location>
        <begin position="54"/>
        <end position="184"/>
    </location>
</feature>
<sequence>MDSNLCIKFSLAVPAGKEHFLNKANLIIEEVNKVIIGKEKVIRKVWMTILSGGHVLLEDVPGVGKTTMALAFSKALGLSYRRIQFTPDVMPSDVVGFYYYNKESGKFEYRQGAVMTNLLLADEINRTSSRTQSALLEVMEEGQVTVDGVTRNIPEPFFVIATQNPLGSAGTQMLPESQMDRFMVLLSMGYPTIKEEMILMSQRKVSDPLDDVNEVISKEELLSMQKEVNEIKVSSLIYQYIAMLSDATRRHDMIQLGVSPRGSLALCRMAKASAFLAGRDYVVPEDVQDVVKDVFRHRLVLKSRARLSSKDADKIMDEICATVHVPDRRAAGGRR</sequence>
<dbReference type="Gene3D" id="1.10.8.80">
    <property type="entry name" value="Magnesium chelatase subunit I, C-Terminal domain"/>
    <property type="match status" value="1"/>
</dbReference>
<dbReference type="Gene3D" id="3.40.50.300">
    <property type="entry name" value="P-loop containing nucleotide triphosphate hydrolases"/>
    <property type="match status" value="1"/>
</dbReference>
<dbReference type="CDD" id="cd00009">
    <property type="entry name" value="AAA"/>
    <property type="match status" value="1"/>
</dbReference>
<dbReference type="InterPro" id="IPR050764">
    <property type="entry name" value="CbbQ/NirQ/NorQ/GpvN"/>
</dbReference>
<dbReference type="AlphaFoldDB" id="A0A415G3X2"/>